<proteinExistence type="predicted"/>
<dbReference type="PANTHER" id="PTHR45180:SF1">
    <property type="entry name" value="OS01G0307686 PROTEIN"/>
    <property type="match status" value="1"/>
</dbReference>
<dbReference type="Gene3D" id="3.40.50.150">
    <property type="entry name" value="Vaccinia Virus protein VP39"/>
    <property type="match status" value="1"/>
</dbReference>
<dbReference type="PANTHER" id="PTHR45180">
    <property type="entry name" value="OS01G0307686 PROTEIN"/>
    <property type="match status" value="1"/>
</dbReference>
<dbReference type="Proteomes" id="UP000823775">
    <property type="component" value="Unassembled WGS sequence"/>
</dbReference>
<accession>A0ABS8SFL7</accession>
<keyword evidence="3" id="KW-1185">Reference proteome</keyword>
<feature type="compositionally biased region" description="Acidic residues" evidence="1">
    <location>
        <begin position="127"/>
        <end position="145"/>
    </location>
</feature>
<reference evidence="2 3" key="1">
    <citation type="journal article" date="2021" name="BMC Genomics">
        <title>Datura genome reveals duplications of psychoactive alkaloid biosynthetic genes and high mutation rate following tissue culture.</title>
        <authorList>
            <person name="Rajewski A."/>
            <person name="Carter-House D."/>
            <person name="Stajich J."/>
            <person name="Litt A."/>
        </authorList>
    </citation>
    <scope>NUCLEOTIDE SEQUENCE [LARGE SCALE GENOMIC DNA]</scope>
    <source>
        <strain evidence="2">AR-01</strain>
    </source>
</reference>
<protein>
    <submittedName>
        <fullName evidence="2">Uncharacterized protein</fullName>
    </submittedName>
</protein>
<feature type="region of interest" description="Disordered" evidence="1">
    <location>
        <begin position="123"/>
        <end position="159"/>
    </location>
</feature>
<evidence type="ECO:0000313" key="3">
    <source>
        <dbReference type="Proteomes" id="UP000823775"/>
    </source>
</evidence>
<dbReference type="InterPro" id="IPR029063">
    <property type="entry name" value="SAM-dependent_MTases_sf"/>
</dbReference>
<evidence type="ECO:0000256" key="1">
    <source>
        <dbReference type="SAM" id="MobiDB-lite"/>
    </source>
</evidence>
<name>A0ABS8SFL7_DATST</name>
<evidence type="ECO:0000313" key="2">
    <source>
        <dbReference type="EMBL" id="MCD7457638.1"/>
    </source>
</evidence>
<sequence>MVTQETKWSNSSIWCYTLPQVNSSVDTVFEKFDTVSGPYWESPRKLVDEKYKTIDFPFEPVNGCDHNGPFNLFKIEKVMDMDSYFIYLRSWSAYQTAKEKGVESEKTGNRLLELRPKDLASSLNEDLLNDDPREDEEEDEEEEKEDCLQTPLGSPTEVPLSPQLLWPLKAWNLSPRSKTFPKYLETLSFF</sequence>
<comment type="caution">
    <text evidence="2">The sequence shown here is derived from an EMBL/GenBank/DDBJ whole genome shotgun (WGS) entry which is preliminary data.</text>
</comment>
<dbReference type="EMBL" id="JACEIK010000467">
    <property type="protein sequence ID" value="MCD7457638.1"/>
    <property type="molecule type" value="Genomic_DNA"/>
</dbReference>
<gene>
    <name evidence="2" type="ORF">HAX54_035642</name>
</gene>
<organism evidence="2 3">
    <name type="scientific">Datura stramonium</name>
    <name type="common">Jimsonweed</name>
    <name type="synonym">Common thornapple</name>
    <dbReference type="NCBI Taxonomy" id="4076"/>
    <lineage>
        <taxon>Eukaryota</taxon>
        <taxon>Viridiplantae</taxon>
        <taxon>Streptophyta</taxon>
        <taxon>Embryophyta</taxon>
        <taxon>Tracheophyta</taxon>
        <taxon>Spermatophyta</taxon>
        <taxon>Magnoliopsida</taxon>
        <taxon>eudicotyledons</taxon>
        <taxon>Gunneridae</taxon>
        <taxon>Pentapetalae</taxon>
        <taxon>asterids</taxon>
        <taxon>lamiids</taxon>
        <taxon>Solanales</taxon>
        <taxon>Solanaceae</taxon>
        <taxon>Solanoideae</taxon>
        <taxon>Datureae</taxon>
        <taxon>Datura</taxon>
    </lineage>
</organism>